<dbReference type="PANTHER" id="PTHR48051:SF1">
    <property type="entry name" value="RAS SUPPRESSOR PROTEIN 1"/>
    <property type="match status" value="1"/>
</dbReference>
<dbReference type="InterPro" id="IPR050216">
    <property type="entry name" value="LRR_domain-containing"/>
</dbReference>
<dbReference type="AlphaFoldDB" id="A0AAN8PGL7"/>
<accession>A0AAN8PGL7</accession>
<keyword evidence="1" id="KW-0433">Leucine-rich repeat</keyword>
<dbReference type="Gene3D" id="3.80.10.10">
    <property type="entry name" value="Ribonuclease Inhibitor"/>
    <property type="match status" value="1"/>
</dbReference>
<dbReference type="InterPro" id="IPR032675">
    <property type="entry name" value="LRR_dom_sf"/>
</dbReference>
<dbReference type="EMBL" id="JAWJWE010000038">
    <property type="protein sequence ID" value="KAK6622928.1"/>
    <property type="molecule type" value="Genomic_DNA"/>
</dbReference>
<dbReference type="InterPro" id="IPR001611">
    <property type="entry name" value="Leu-rich_rpt"/>
</dbReference>
<name>A0AAN8PGL7_POLSC</name>
<dbReference type="PANTHER" id="PTHR48051">
    <property type="match status" value="1"/>
</dbReference>
<evidence type="ECO:0000256" key="2">
    <source>
        <dbReference type="ARBA" id="ARBA00022737"/>
    </source>
</evidence>
<comment type="caution">
    <text evidence="3">The sequence shown here is derived from an EMBL/GenBank/DDBJ whole genome shotgun (WGS) entry which is preliminary data.</text>
</comment>
<evidence type="ECO:0000313" key="3">
    <source>
        <dbReference type="EMBL" id="KAK6622928.1"/>
    </source>
</evidence>
<keyword evidence="2" id="KW-0677">Repeat</keyword>
<organism evidence="3 4">
    <name type="scientific">Polyplax serrata</name>
    <name type="common">Common mouse louse</name>
    <dbReference type="NCBI Taxonomy" id="468196"/>
    <lineage>
        <taxon>Eukaryota</taxon>
        <taxon>Metazoa</taxon>
        <taxon>Ecdysozoa</taxon>
        <taxon>Arthropoda</taxon>
        <taxon>Hexapoda</taxon>
        <taxon>Insecta</taxon>
        <taxon>Pterygota</taxon>
        <taxon>Neoptera</taxon>
        <taxon>Paraneoptera</taxon>
        <taxon>Psocodea</taxon>
        <taxon>Troctomorpha</taxon>
        <taxon>Phthiraptera</taxon>
        <taxon>Anoplura</taxon>
        <taxon>Polyplacidae</taxon>
        <taxon>Polyplax</taxon>
    </lineage>
</organism>
<gene>
    <name evidence="3" type="ORF">RUM43_008780</name>
</gene>
<proteinExistence type="predicted"/>
<dbReference type="Proteomes" id="UP001372834">
    <property type="component" value="Unassembled WGS sequence"/>
</dbReference>
<protein>
    <submittedName>
        <fullName evidence="3">Uncharacterized protein</fullName>
    </submittedName>
</protein>
<dbReference type="Pfam" id="PF00560">
    <property type="entry name" value="LRR_1"/>
    <property type="match status" value="1"/>
</dbReference>
<evidence type="ECO:0000256" key="1">
    <source>
        <dbReference type="ARBA" id="ARBA00022614"/>
    </source>
</evidence>
<evidence type="ECO:0000313" key="4">
    <source>
        <dbReference type="Proteomes" id="UP001372834"/>
    </source>
</evidence>
<dbReference type="SUPFAM" id="SSF52058">
    <property type="entry name" value="L domain-like"/>
    <property type="match status" value="1"/>
</dbReference>
<sequence>MRKKDKEVIKDHLSKNKFWELPSEVLEFLFIEKLHLYHNALRSLPDDLGGLQYLKFLDLSRNQLCVLPSGLCQLEHLEKKGQNSKTENFVRKLRVLSRKKIEKKIEMTSNKSLMTDSERKYSTRNIYPNKKLMKFPRGLRHLSLQSRGKVPK</sequence>
<dbReference type="GO" id="GO:0005737">
    <property type="term" value="C:cytoplasm"/>
    <property type="evidence" value="ECO:0007669"/>
    <property type="project" value="TreeGrafter"/>
</dbReference>
<reference evidence="3 4" key="1">
    <citation type="submission" date="2023-10" db="EMBL/GenBank/DDBJ databases">
        <title>Genomes of two closely related lineages of the louse Polyplax serrata with different host specificities.</title>
        <authorList>
            <person name="Martinu J."/>
            <person name="Tarabai H."/>
            <person name="Stefka J."/>
            <person name="Hypsa V."/>
        </authorList>
    </citation>
    <scope>NUCLEOTIDE SEQUENCE [LARGE SCALE GENOMIC DNA]</scope>
    <source>
        <strain evidence="3">HR10_N</strain>
    </source>
</reference>